<gene>
    <name evidence="3" type="ORF">DCO56_07155</name>
</gene>
<reference evidence="3 4" key="1">
    <citation type="submission" date="2018-04" db="EMBL/GenBank/DDBJ databases">
        <title>Sphingobacterium sp. M46 Genome.</title>
        <authorList>
            <person name="Cheng J."/>
            <person name="Li Y."/>
        </authorList>
    </citation>
    <scope>NUCLEOTIDE SEQUENCE [LARGE SCALE GENOMIC DNA]</scope>
    <source>
        <strain evidence="3 4">M46</strain>
    </source>
</reference>
<keyword evidence="2" id="KW-0732">Signal</keyword>
<dbReference type="AlphaFoldDB" id="A0A363NVI7"/>
<dbReference type="EMBL" id="QCXX01000002">
    <property type="protein sequence ID" value="PUV24743.1"/>
    <property type="molecule type" value="Genomic_DNA"/>
</dbReference>
<evidence type="ECO:0000256" key="1">
    <source>
        <dbReference type="SAM" id="Phobius"/>
    </source>
</evidence>
<name>A0A363NVI7_9SPHI</name>
<proteinExistence type="predicted"/>
<feature type="chain" id="PRO_5017032791" description="CPBP family intramembrane metalloprotease" evidence="2">
    <location>
        <begin position="20"/>
        <end position="77"/>
    </location>
</feature>
<organism evidence="3 4">
    <name type="scientific">Sphingobacterium athyrii</name>
    <dbReference type="NCBI Taxonomy" id="2152717"/>
    <lineage>
        <taxon>Bacteria</taxon>
        <taxon>Pseudomonadati</taxon>
        <taxon>Bacteroidota</taxon>
        <taxon>Sphingobacteriia</taxon>
        <taxon>Sphingobacteriales</taxon>
        <taxon>Sphingobacteriaceae</taxon>
        <taxon>Sphingobacterium</taxon>
    </lineage>
</organism>
<feature type="signal peptide" evidence="2">
    <location>
        <begin position="1"/>
        <end position="19"/>
    </location>
</feature>
<keyword evidence="1" id="KW-1133">Transmembrane helix</keyword>
<dbReference type="OrthoDB" id="287788at2"/>
<dbReference type="RefSeq" id="WP_108633078.1">
    <property type="nucleotide sequence ID" value="NZ_DAMCKI010000020.1"/>
</dbReference>
<protein>
    <recommendedName>
        <fullName evidence="5">CPBP family intramembrane metalloprotease</fullName>
    </recommendedName>
</protein>
<evidence type="ECO:0000313" key="4">
    <source>
        <dbReference type="Proteomes" id="UP000250831"/>
    </source>
</evidence>
<keyword evidence="1" id="KW-0472">Membrane</keyword>
<evidence type="ECO:0000256" key="2">
    <source>
        <dbReference type="SAM" id="SignalP"/>
    </source>
</evidence>
<feature type="transmembrane region" description="Helical" evidence="1">
    <location>
        <begin position="54"/>
        <end position="72"/>
    </location>
</feature>
<accession>A0A363NVI7</accession>
<dbReference type="Proteomes" id="UP000250831">
    <property type="component" value="Unassembled WGS sequence"/>
</dbReference>
<comment type="caution">
    <text evidence="3">The sequence shown here is derived from an EMBL/GenBank/DDBJ whole genome shotgun (WGS) entry which is preliminary data.</text>
</comment>
<evidence type="ECO:0000313" key="3">
    <source>
        <dbReference type="EMBL" id="PUV24743.1"/>
    </source>
</evidence>
<keyword evidence="4" id="KW-1185">Reference proteome</keyword>
<evidence type="ECO:0008006" key="5">
    <source>
        <dbReference type="Google" id="ProtNLM"/>
    </source>
</evidence>
<sequence>MKRLALLIMLIVMSNVVFGQEIDRSTTQTITQSGIGLGSVIAVVTSWDRNKSILWALIHGILGWLYVIYFAFTRSDK</sequence>
<keyword evidence="1" id="KW-0812">Transmembrane</keyword>